<evidence type="ECO:0000256" key="2">
    <source>
        <dbReference type="ARBA" id="ARBA00022741"/>
    </source>
</evidence>
<dbReference type="Pfam" id="PF07714">
    <property type="entry name" value="PK_Tyr_Ser-Thr"/>
    <property type="match status" value="1"/>
</dbReference>
<protein>
    <recommendedName>
        <fullName evidence="5">Protein kinase domain-containing protein</fullName>
    </recommendedName>
</protein>
<dbReference type="AlphaFoldDB" id="A0A2Z6R237"/>
<feature type="domain" description="Protein kinase" evidence="5">
    <location>
        <begin position="35"/>
        <end position="297"/>
    </location>
</feature>
<dbReference type="GO" id="GO:0004674">
    <property type="term" value="F:protein serine/threonine kinase activity"/>
    <property type="evidence" value="ECO:0007669"/>
    <property type="project" value="TreeGrafter"/>
</dbReference>
<dbReference type="PROSITE" id="PS50011">
    <property type="entry name" value="PROTEIN_KINASE_DOM"/>
    <property type="match status" value="1"/>
</dbReference>
<dbReference type="EMBL" id="BEXD01000902">
    <property type="protein sequence ID" value="GBB91021.1"/>
    <property type="molecule type" value="Genomic_DNA"/>
</dbReference>
<comment type="caution">
    <text evidence="6">The sequence shown here is derived from an EMBL/GenBank/DDBJ whole genome shotgun (WGS) entry which is preliminary data.</text>
</comment>
<organism evidence="6 7">
    <name type="scientific">Rhizophagus clarus</name>
    <dbReference type="NCBI Taxonomy" id="94130"/>
    <lineage>
        <taxon>Eukaryota</taxon>
        <taxon>Fungi</taxon>
        <taxon>Fungi incertae sedis</taxon>
        <taxon>Mucoromycota</taxon>
        <taxon>Glomeromycotina</taxon>
        <taxon>Glomeromycetes</taxon>
        <taxon>Glomerales</taxon>
        <taxon>Glomeraceae</taxon>
        <taxon>Rhizophagus</taxon>
    </lineage>
</organism>
<accession>A0A2Z6R237</accession>
<reference evidence="6 7" key="1">
    <citation type="submission" date="2017-11" db="EMBL/GenBank/DDBJ databases">
        <title>The genome of Rhizophagus clarus HR1 reveals common genetic basis of auxotrophy among arbuscular mycorrhizal fungi.</title>
        <authorList>
            <person name="Kobayashi Y."/>
        </authorList>
    </citation>
    <scope>NUCLEOTIDE SEQUENCE [LARGE SCALE GENOMIC DNA]</scope>
    <source>
        <strain evidence="6 7">HR1</strain>
    </source>
</reference>
<dbReference type="SUPFAM" id="SSF56112">
    <property type="entry name" value="Protein kinase-like (PK-like)"/>
    <property type="match status" value="1"/>
</dbReference>
<keyword evidence="2" id="KW-0547">Nucleotide-binding</keyword>
<evidence type="ECO:0000256" key="4">
    <source>
        <dbReference type="ARBA" id="ARBA00022840"/>
    </source>
</evidence>
<evidence type="ECO:0000313" key="6">
    <source>
        <dbReference type="EMBL" id="GBB91021.1"/>
    </source>
</evidence>
<dbReference type="InterPro" id="IPR011009">
    <property type="entry name" value="Kinase-like_dom_sf"/>
</dbReference>
<dbReference type="InterPro" id="IPR001245">
    <property type="entry name" value="Ser-Thr/Tyr_kinase_cat_dom"/>
</dbReference>
<evidence type="ECO:0000259" key="5">
    <source>
        <dbReference type="PROSITE" id="PS50011"/>
    </source>
</evidence>
<keyword evidence="4" id="KW-0067">ATP-binding</keyword>
<dbReference type="InterPro" id="IPR000719">
    <property type="entry name" value="Prot_kinase_dom"/>
</dbReference>
<sequence length="356" mass="41197">MIFNCLNYRFEKSDNAILDKFISENNLKWIPYNQFENVKYLDKGGFGTIYKAIWLLKDKVIEVALKHPNNLNENLDEFLNEWDCHAKCLNSNAIIPLYGFTKDPNTSNYIAVMKYANKGNLRINLTKIIKNNWNQKLYMLYQIISGLEKIHEQNLIHCDFHDGAILFHEDEKDEDNKDKVFIGDFGLCKTANFLKEKFICGVMAFMAPEVLNFKSFTLASDIYSFSMIMWEFTSGVPPFNDRAHDFELKISICKGERPEIIENTPQCYVDLMKKSWDKDPLKRPSASEVSNIIANWIFLPYNGQISEELKSNIMELMNAPVGNNNLITKSHQRASRSLDFTSRNVNGISECLDCLI</sequence>
<dbReference type="Gene3D" id="1.10.510.10">
    <property type="entry name" value="Transferase(Phosphotransferase) domain 1"/>
    <property type="match status" value="1"/>
</dbReference>
<keyword evidence="7" id="KW-1185">Reference proteome</keyword>
<name>A0A2Z6R237_9GLOM</name>
<dbReference type="GO" id="GO:0005524">
    <property type="term" value="F:ATP binding"/>
    <property type="evidence" value="ECO:0007669"/>
    <property type="project" value="UniProtKB-KW"/>
</dbReference>
<dbReference type="InterPro" id="IPR051681">
    <property type="entry name" value="Ser/Thr_Kinases-Pseudokinases"/>
</dbReference>
<keyword evidence="1" id="KW-0808">Transferase</keyword>
<dbReference type="PANTHER" id="PTHR44329:SF288">
    <property type="entry name" value="MITOGEN-ACTIVATED PROTEIN KINASE KINASE KINASE 20"/>
    <property type="match status" value="1"/>
</dbReference>
<keyword evidence="3" id="KW-0418">Kinase</keyword>
<evidence type="ECO:0000256" key="3">
    <source>
        <dbReference type="ARBA" id="ARBA00022777"/>
    </source>
</evidence>
<evidence type="ECO:0000256" key="1">
    <source>
        <dbReference type="ARBA" id="ARBA00022679"/>
    </source>
</evidence>
<dbReference type="PANTHER" id="PTHR44329">
    <property type="entry name" value="SERINE/THREONINE-PROTEIN KINASE TNNI3K-RELATED"/>
    <property type="match status" value="1"/>
</dbReference>
<evidence type="ECO:0000313" key="7">
    <source>
        <dbReference type="Proteomes" id="UP000247702"/>
    </source>
</evidence>
<proteinExistence type="predicted"/>
<dbReference type="Proteomes" id="UP000247702">
    <property type="component" value="Unassembled WGS sequence"/>
</dbReference>
<gene>
    <name evidence="6" type="ORF">RclHR1_01810024</name>
</gene>